<evidence type="ECO:0000313" key="3">
    <source>
        <dbReference type="Proteomes" id="UP000266841"/>
    </source>
</evidence>
<reference evidence="2 3" key="1">
    <citation type="journal article" date="2012" name="Genome Biol.">
        <title>Genome and low-iron response of an oceanic diatom adapted to chronic iron limitation.</title>
        <authorList>
            <person name="Lommer M."/>
            <person name="Specht M."/>
            <person name="Roy A.S."/>
            <person name="Kraemer L."/>
            <person name="Andreson R."/>
            <person name="Gutowska M.A."/>
            <person name="Wolf J."/>
            <person name="Bergner S.V."/>
            <person name="Schilhabel M.B."/>
            <person name="Klostermeier U.C."/>
            <person name="Beiko R.G."/>
            <person name="Rosenstiel P."/>
            <person name="Hippler M."/>
            <person name="Laroche J."/>
        </authorList>
    </citation>
    <scope>NUCLEOTIDE SEQUENCE [LARGE SCALE GENOMIC DNA]</scope>
    <source>
        <strain evidence="2 3">CCMP1005</strain>
    </source>
</reference>
<evidence type="ECO:0000256" key="1">
    <source>
        <dbReference type="SAM" id="SignalP"/>
    </source>
</evidence>
<keyword evidence="3" id="KW-1185">Reference proteome</keyword>
<name>K0S300_THAOC</name>
<evidence type="ECO:0000313" key="2">
    <source>
        <dbReference type="EMBL" id="EJK53242.1"/>
    </source>
</evidence>
<comment type="caution">
    <text evidence="2">The sequence shown here is derived from an EMBL/GenBank/DDBJ whole genome shotgun (WGS) entry which is preliminary data.</text>
</comment>
<gene>
    <name evidence="2" type="ORF">THAOC_27355</name>
</gene>
<keyword evidence="1" id="KW-0732">Signal</keyword>
<feature type="non-terminal residue" evidence="2">
    <location>
        <position position="1"/>
    </location>
</feature>
<accession>K0S300</accession>
<protein>
    <submittedName>
        <fullName evidence="2">Uncharacterized protein</fullName>
    </submittedName>
</protein>
<feature type="chain" id="PRO_5003837492" evidence="1">
    <location>
        <begin position="18"/>
        <end position="157"/>
    </location>
</feature>
<proteinExistence type="predicted"/>
<dbReference type="Proteomes" id="UP000266841">
    <property type="component" value="Unassembled WGS sequence"/>
</dbReference>
<dbReference type="EMBL" id="AGNL01038167">
    <property type="protein sequence ID" value="EJK53242.1"/>
    <property type="molecule type" value="Genomic_DNA"/>
</dbReference>
<organism evidence="2 3">
    <name type="scientific">Thalassiosira oceanica</name>
    <name type="common">Marine diatom</name>
    <dbReference type="NCBI Taxonomy" id="159749"/>
    <lineage>
        <taxon>Eukaryota</taxon>
        <taxon>Sar</taxon>
        <taxon>Stramenopiles</taxon>
        <taxon>Ochrophyta</taxon>
        <taxon>Bacillariophyta</taxon>
        <taxon>Coscinodiscophyceae</taxon>
        <taxon>Thalassiosirophycidae</taxon>
        <taxon>Thalassiosirales</taxon>
        <taxon>Thalassiosiraceae</taxon>
        <taxon>Thalassiosira</taxon>
    </lineage>
</organism>
<feature type="signal peptide" evidence="1">
    <location>
        <begin position="1"/>
        <end position="17"/>
    </location>
</feature>
<sequence>HCETGLLLFLANGGTIAVTASVARATAENEGDRDFARLITQSSPLTFFAYLDDDAAHLVPRHKWKSMILYIAIMSRPAVPVTPAYSGRHDYGSVTIHQFLLPFPWPESRLVLELVTAPPLLMHSEAPMRFALTLLPYCRLLTQSTATVEHQLGLTSR</sequence>
<dbReference type="AlphaFoldDB" id="K0S300"/>